<keyword evidence="6 9" id="KW-0472">Membrane</keyword>
<dbReference type="GO" id="GO:1990961">
    <property type="term" value="P:xenobiotic detoxification by transmembrane export across the plasma membrane"/>
    <property type="evidence" value="ECO:0007669"/>
    <property type="project" value="UniProtKB-ARBA"/>
</dbReference>
<evidence type="ECO:0000313" key="11">
    <source>
        <dbReference type="Proteomes" id="UP000072660"/>
    </source>
</evidence>
<evidence type="ECO:0000256" key="7">
    <source>
        <dbReference type="ARBA" id="ARBA00038032"/>
    </source>
</evidence>
<reference evidence="10 11" key="1">
    <citation type="submission" date="2016-02" db="EMBL/GenBank/DDBJ databases">
        <authorList>
            <person name="Wen L."/>
            <person name="He K."/>
            <person name="Yang H."/>
        </authorList>
    </citation>
    <scope>NUCLEOTIDE SEQUENCE [LARGE SCALE GENOMIC DNA]</scope>
    <source>
        <strain evidence="10 11">CV58</strain>
    </source>
</reference>
<dbReference type="Pfam" id="PF00893">
    <property type="entry name" value="Multi_Drug_Res"/>
    <property type="match status" value="1"/>
</dbReference>
<evidence type="ECO:0000256" key="1">
    <source>
        <dbReference type="ARBA" id="ARBA00004651"/>
    </source>
</evidence>
<name>A0A139SWE0_9GAMM</name>
<evidence type="ECO:0000313" key="10">
    <source>
        <dbReference type="EMBL" id="KXU38919.1"/>
    </source>
</evidence>
<evidence type="ECO:0000256" key="6">
    <source>
        <dbReference type="ARBA" id="ARBA00023136"/>
    </source>
</evidence>
<dbReference type="AlphaFoldDB" id="A0A139SWE0"/>
<accession>A0A139SWE0</accession>
<organism evidence="10 11">
    <name type="scientific">Ventosimonas gracilis</name>
    <dbReference type="NCBI Taxonomy" id="1680762"/>
    <lineage>
        <taxon>Bacteria</taxon>
        <taxon>Pseudomonadati</taxon>
        <taxon>Pseudomonadota</taxon>
        <taxon>Gammaproteobacteria</taxon>
        <taxon>Pseudomonadales</taxon>
        <taxon>Ventosimonadaceae</taxon>
        <taxon>Ventosimonas</taxon>
    </lineage>
</organism>
<sequence length="114" mass="12053">MDIASMSPYLYLTIAIVAEVIATSSLKAIKGLATPLPLSLAVAGYGISFWMLILVMRSLPVGIVYAIWSGLGIVLVSIVALFIYNQKLDPAGIIGMSMIIGGVVVINLFSKVSH</sequence>
<keyword evidence="5 9" id="KW-1133">Transmembrane helix</keyword>
<dbReference type="GO" id="GO:0015220">
    <property type="term" value="F:choline transmembrane transporter activity"/>
    <property type="evidence" value="ECO:0007669"/>
    <property type="project" value="TreeGrafter"/>
</dbReference>
<keyword evidence="2" id="KW-0813">Transport</keyword>
<evidence type="ECO:0000256" key="4">
    <source>
        <dbReference type="ARBA" id="ARBA00022692"/>
    </source>
</evidence>
<comment type="similarity">
    <text evidence="7 8">Belongs to the drug/metabolite transporter (DMT) superfamily. Small multidrug resistance (SMR) (TC 2.A.7.1) family.</text>
</comment>
<dbReference type="FunFam" id="1.10.3730.20:FF:000001">
    <property type="entry name" value="Quaternary ammonium compound resistance transporter SugE"/>
    <property type="match status" value="1"/>
</dbReference>
<feature type="transmembrane region" description="Helical" evidence="9">
    <location>
        <begin position="90"/>
        <end position="109"/>
    </location>
</feature>
<dbReference type="InterPro" id="IPR045324">
    <property type="entry name" value="Small_multidrug_res"/>
</dbReference>
<dbReference type="Gene3D" id="1.10.3730.20">
    <property type="match status" value="1"/>
</dbReference>
<dbReference type="PANTHER" id="PTHR30561">
    <property type="entry name" value="SMR FAMILY PROTON-DEPENDENT DRUG EFFLUX TRANSPORTER SUGE"/>
    <property type="match status" value="1"/>
</dbReference>
<dbReference type="GO" id="GO:0015297">
    <property type="term" value="F:antiporter activity"/>
    <property type="evidence" value="ECO:0007669"/>
    <property type="project" value="TreeGrafter"/>
</dbReference>
<gene>
    <name evidence="10" type="ORF">AXE65_11440</name>
</gene>
<dbReference type="EMBL" id="LSZO01000059">
    <property type="protein sequence ID" value="KXU38919.1"/>
    <property type="molecule type" value="Genomic_DNA"/>
</dbReference>
<comment type="caution">
    <text evidence="10">The sequence shown here is derived from an EMBL/GenBank/DDBJ whole genome shotgun (WGS) entry which is preliminary data.</text>
</comment>
<evidence type="ECO:0000256" key="9">
    <source>
        <dbReference type="SAM" id="Phobius"/>
    </source>
</evidence>
<dbReference type="PANTHER" id="PTHR30561:SF1">
    <property type="entry name" value="MULTIDRUG TRANSPORTER EMRE"/>
    <property type="match status" value="1"/>
</dbReference>
<dbReference type="Proteomes" id="UP000072660">
    <property type="component" value="Unassembled WGS sequence"/>
</dbReference>
<dbReference type="GO" id="GO:0005886">
    <property type="term" value="C:plasma membrane"/>
    <property type="evidence" value="ECO:0007669"/>
    <property type="project" value="UniProtKB-SubCell"/>
</dbReference>
<feature type="transmembrane region" description="Helical" evidence="9">
    <location>
        <begin position="9"/>
        <end position="29"/>
    </location>
</feature>
<dbReference type="InterPro" id="IPR037185">
    <property type="entry name" value="EmrE-like"/>
</dbReference>
<evidence type="ECO:0000256" key="3">
    <source>
        <dbReference type="ARBA" id="ARBA00022475"/>
    </source>
</evidence>
<proteinExistence type="inferred from homology"/>
<protein>
    <submittedName>
        <fullName evidence="10">Multidrug DMT transporter</fullName>
    </submittedName>
</protein>
<evidence type="ECO:0000256" key="2">
    <source>
        <dbReference type="ARBA" id="ARBA00022448"/>
    </source>
</evidence>
<dbReference type="SUPFAM" id="SSF103481">
    <property type="entry name" value="Multidrug resistance efflux transporter EmrE"/>
    <property type="match status" value="1"/>
</dbReference>
<comment type="subcellular location">
    <subcellularLocation>
        <location evidence="1 8">Cell membrane</location>
        <topology evidence="1 8">Multi-pass membrane protein</topology>
    </subcellularLocation>
</comment>
<dbReference type="GO" id="GO:0031460">
    <property type="term" value="P:glycine betaine transport"/>
    <property type="evidence" value="ECO:0007669"/>
    <property type="project" value="TreeGrafter"/>
</dbReference>
<feature type="transmembrane region" description="Helical" evidence="9">
    <location>
        <begin position="35"/>
        <end position="56"/>
    </location>
</feature>
<keyword evidence="4 8" id="KW-0812">Transmembrane</keyword>
<dbReference type="InterPro" id="IPR000390">
    <property type="entry name" value="Small_drug/metabolite_transptr"/>
</dbReference>
<keyword evidence="11" id="KW-1185">Reference proteome</keyword>
<evidence type="ECO:0000256" key="8">
    <source>
        <dbReference type="RuleBase" id="RU003942"/>
    </source>
</evidence>
<keyword evidence="3" id="KW-1003">Cell membrane</keyword>
<dbReference type="GO" id="GO:0015199">
    <property type="term" value="F:amino-acid betaine transmembrane transporter activity"/>
    <property type="evidence" value="ECO:0007669"/>
    <property type="project" value="TreeGrafter"/>
</dbReference>
<feature type="transmembrane region" description="Helical" evidence="9">
    <location>
        <begin position="63"/>
        <end position="84"/>
    </location>
</feature>
<evidence type="ECO:0000256" key="5">
    <source>
        <dbReference type="ARBA" id="ARBA00022989"/>
    </source>
</evidence>